<evidence type="ECO:0000256" key="8">
    <source>
        <dbReference type="RuleBase" id="RU364100"/>
    </source>
</evidence>
<dbReference type="SUPFAM" id="SSF143081">
    <property type="entry name" value="BB1717-like"/>
    <property type="match status" value="1"/>
</dbReference>
<sequence>MIERFSLTADIGDMVEMFQVKKVIRGYTNRFNVAPTQTVSIVMNDRFDQRTMQESRWGLFPFWAKDSVNADHATLSSKPFLDRMLRRQRCVLPCSGFFGQKQFGKERDPRAMHIVVPSQPLFGIAGIYDSWKNVSGQEVRAFTMITAPSTGTMSVWQPRVPVILDEDGIEDWLNPRITEFSGLRKHLEAMDTYLMRAYPVTNAVHDEWYESPDCIREIRPDYA</sequence>
<dbReference type="PANTHER" id="PTHR13604:SF0">
    <property type="entry name" value="ABASIC SITE PROCESSING PROTEIN HMCES"/>
    <property type="match status" value="1"/>
</dbReference>
<accession>A0A368VZG9</accession>
<keyword evidence="3" id="KW-0227">DNA damage</keyword>
<dbReference type="InterPro" id="IPR036590">
    <property type="entry name" value="SRAP-like"/>
</dbReference>
<dbReference type="GO" id="GO:0006508">
    <property type="term" value="P:proteolysis"/>
    <property type="evidence" value="ECO:0007669"/>
    <property type="project" value="UniProtKB-KW"/>
</dbReference>
<evidence type="ECO:0000256" key="3">
    <source>
        <dbReference type="ARBA" id="ARBA00022763"/>
    </source>
</evidence>
<evidence type="ECO:0000256" key="7">
    <source>
        <dbReference type="ARBA" id="ARBA00023239"/>
    </source>
</evidence>
<evidence type="ECO:0000256" key="5">
    <source>
        <dbReference type="ARBA" id="ARBA00023124"/>
    </source>
</evidence>
<keyword evidence="4 8" id="KW-0378">Hydrolase</keyword>
<gene>
    <name evidence="9" type="ORF">DFP97_10718</name>
</gene>
<dbReference type="Gene3D" id="3.90.1680.10">
    <property type="entry name" value="SOS response associated peptidase-like"/>
    <property type="match status" value="1"/>
</dbReference>
<keyword evidence="10" id="KW-1185">Reference proteome</keyword>
<evidence type="ECO:0000256" key="6">
    <source>
        <dbReference type="ARBA" id="ARBA00023125"/>
    </source>
</evidence>
<dbReference type="Proteomes" id="UP000252415">
    <property type="component" value="Unassembled WGS sequence"/>
</dbReference>
<keyword evidence="6" id="KW-0238">DNA-binding</keyword>
<dbReference type="GO" id="GO:0003697">
    <property type="term" value="F:single-stranded DNA binding"/>
    <property type="evidence" value="ECO:0007669"/>
    <property type="project" value="InterPro"/>
</dbReference>
<evidence type="ECO:0000256" key="1">
    <source>
        <dbReference type="ARBA" id="ARBA00008136"/>
    </source>
</evidence>
<dbReference type="GO" id="GO:0016829">
    <property type="term" value="F:lyase activity"/>
    <property type="evidence" value="ECO:0007669"/>
    <property type="project" value="UniProtKB-KW"/>
</dbReference>
<dbReference type="Pfam" id="PF02586">
    <property type="entry name" value="SRAP"/>
    <property type="match status" value="1"/>
</dbReference>
<evidence type="ECO:0000313" key="9">
    <source>
        <dbReference type="EMBL" id="RCW47819.1"/>
    </source>
</evidence>
<name>A0A368VZG9_9BACL</name>
<keyword evidence="7" id="KW-0456">Lyase</keyword>
<evidence type="ECO:0000313" key="10">
    <source>
        <dbReference type="Proteomes" id="UP000252415"/>
    </source>
</evidence>
<dbReference type="EMBL" id="QPJD01000007">
    <property type="protein sequence ID" value="RCW47819.1"/>
    <property type="molecule type" value="Genomic_DNA"/>
</dbReference>
<dbReference type="RefSeq" id="WP_114380239.1">
    <property type="nucleotide sequence ID" value="NZ_QPJD01000007.1"/>
</dbReference>
<keyword evidence="5" id="KW-0190">Covalent protein-DNA linkage</keyword>
<dbReference type="InterPro" id="IPR003738">
    <property type="entry name" value="SRAP"/>
</dbReference>
<evidence type="ECO:0000256" key="2">
    <source>
        <dbReference type="ARBA" id="ARBA00022670"/>
    </source>
</evidence>
<dbReference type="OrthoDB" id="9782620at2"/>
<dbReference type="GO" id="GO:0008233">
    <property type="term" value="F:peptidase activity"/>
    <property type="evidence" value="ECO:0007669"/>
    <property type="project" value="UniProtKB-KW"/>
</dbReference>
<organism evidence="9 10">
    <name type="scientific">Paenibacillus prosopidis</name>
    <dbReference type="NCBI Taxonomy" id="630520"/>
    <lineage>
        <taxon>Bacteria</taxon>
        <taxon>Bacillati</taxon>
        <taxon>Bacillota</taxon>
        <taxon>Bacilli</taxon>
        <taxon>Bacillales</taxon>
        <taxon>Paenibacillaceae</taxon>
        <taxon>Paenibacillus</taxon>
    </lineage>
</organism>
<reference evidence="9 10" key="1">
    <citation type="submission" date="2018-07" db="EMBL/GenBank/DDBJ databases">
        <title>Genomic Encyclopedia of Type Strains, Phase III (KMG-III): the genomes of soil and plant-associated and newly described type strains.</title>
        <authorList>
            <person name="Whitman W."/>
        </authorList>
    </citation>
    <scope>NUCLEOTIDE SEQUENCE [LARGE SCALE GENOMIC DNA]</scope>
    <source>
        <strain evidence="9 10">CECT 7506</strain>
    </source>
</reference>
<keyword evidence="2 8" id="KW-0645">Protease</keyword>
<comment type="caution">
    <text evidence="9">The sequence shown here is derived from an EMBL/GenBank/DDBJ whole genome shotgun (WGS) entry which is preliminary data.</text>
</comment>
<dbReference type="PANTHER" id="PTHR13604">
    <property type="entry name" value="DC12-RELATED"/>
    <property type="match status" value="1"/>
</dbReference>
<dbReference type="EC" id="3.4.-.-" evidence="8"/>
<dbReference type="GO" id="GO:0106300">
    <property type="term" value="P:protein-DNA covalent cross-linking repair"/>
    <property type="evidence" value="ECO:0007669"/>
    <property type="project" value="InterPro"/>
</dbReference>
<proteinExistence type="inferred from homology"/>
<comment type="similarity">
    <text evidence="1 8">Belongs to the SOS response-associated peptidase family.</text>
</comment>
<protein>
    <recommendedName>
        <fullName evidence="8">Abasic site processing protein</fullName>
        <ecNumber evidence="8">3.4.-.-</ecNumber>
    </recommendedName>
</protein>
<evidence type="ECO:0000256" key="4">
    <source>
        <dbReference type="ARBA" id="ARBA00022801"/>
    </source>
</evidence>
<dbReference type="AlphaFoldDB" id="A0A368VZG9"/>